<dbReference type="Gene3D" id="1.10.287.1260">
    <property type="match status" value="1"/>
</dbReference>
<keyword evidence="6 7" id="KW-0472">Membrane</keyword>
<protein>
    <submittedName>
        <fullName evidence="11">Putative small-conductance mechanosensitive channel MscS</fullName>
    </submittedName>
</protein>
<dbReference type="Pfam" id="PF00924">
    <property type="entry name" value="MS_channel_2nd"/>
    <property type="match status" value="1"/>
</dbReference>
<keyword evidence="4 7" id="KW-0812">Transmembrane</keyword>
<sequence length="282" mass="30982">MPNWLENYTEGWPHAIGAILLIVILAMVARWVLHRAIDRIVRKAEVGLLPERIQWLGSDTMAQRRVQRARTMGTVLKSIATIIVEVVAVLMVLSRLGIDIAPLIASAGIVGVALGFGAQNIVKDFLAGLFIIFEDQYGVGDLVDVGPASGTVEAVSLRVTRLRNGDGTVWYVRNGEILRVGNKSHNWAATSFDVDVARAEDLAKVRRVLTEVSHDLWEDEDYQGQLVEQPEVWGAEGLTPGAVTMRVNLKTVPLAGADVSRELRERVKARFEHEGIQNPPVG</sequence>
<comment type="similarity">
    <text evidence="2">Belongs to the MscS (TC 1.A.23) family.</text>
</comment>
<dbReference type="InterPro" id="IPR010920">
    <property type="entry name" value="LSM_dom_sf"/>
</dbReference>
<dbReference type="SUPFAM" id="SSF50182">
    <property type="entry name" value="Sm-like ribonucleoproteins"/>
    <property type="match status" value="1"/>
</dbReference>
<evidence type="ECO:0000313" key="11">
    <source>
        <dbReference type="EMBL" id="CUR58235.1"/>
    </source>
</evidence>
<organism evidence="11">
    <name type="scientific">metagenome</name>
    <dbReference type="NCBI Taxonomy" id="256318"/>
    <lineage>
        <taxon>unclassified sequences</taxon>
        <taxon>metagenomes</taxon>
    </lineage>
</organism>
<dbReference type="InterPro" id="IPR023408">
    <property type="entry name" value="MscS_beta-dom_sf"/>
</dbReference>
<feature type="domain" description="Mechanosensitive ion channel MscS C-terminal" evidence="9">
    <location>
        <begin position="192"/>
        <end position="276"/>
    </location>
</feature>
<dbReference type="AlphaFoldDB" id="A0A2P2C8A6"/>
<evidence type="ECO:0000256" key="1">
    <source>
        <dbReference type="ARBA" id="ARBA00004651"/>
    </source>
</evidence>
<evidence type="ECO:0000256" key="3">
    <source>
        <dbReference type="ARBA" id="ARBA00022475"/>
    </source>
</evidence>
<evidence type="ECO:0000256" key="2">
    <source>
        <dbReference type="ARBA" id="ARBA00008017"/>
    </source>
</evidence>
<dbReference type="Gene3D" id="3.30.70.100">
    <property type="match status" value="1"/>
</dbReference>
<dbReference type="PANTHER" id="PTHR30460:SF0">
    <property type="entry name" value="MODERATE CONDUCTANCE MECHANOSENSITIVE CHANNEL YBIO"/>
    <property type="match status" value="1"/>
</dbReference>
<accession>A0A2P2C8A6</accession>
<proteinExistence type="inferred from homology"/>
<dbReference type="SUPFAM" id="SSF82689">
    <property type="entry name" value="Mechanosensitive channel protein MscS (YggB), C-terminal domain"/>
    <property type="match status" value="1"/>
</dbReference>
<dbReference type="PANTHER" id="PTHR30460">
    <property type="entry name" value="MODERATE CONDUCTANCE MECHANOSENSITIVE CHANNEL YBIO"/>
    <property type="match status" value="1"/>
</dbReference>
<feature type="domain" description="Mechanosensitive ion channel transmembrane helices 2/3" evidence="10">
    <location>
        <begin position="79"/>
        <end position="119"/>
    </location>
</feature>
<feature type="transmembrane region" description="Helical" evidence="7">
    <location>
        <begin position="12"/>
        <end position="33"/>
    </location>
</feature>
<evidence type="ECO:0000256" key="4">
    <source>
        <dbReference type="ARBA" id="ARBA00022692"/>
    </source>
</evidence>
<evidence type="ECO:0000256" key="5">
    <source>
        <dbReference type="ARBA" id="ARBA00022989"/>
    </source>
</evidence>
<evidence type="ECO:0000256" key="6">
    <source>
        <dbReference type="ARBA" id="ARBA00023136"/>
    </source>
</evidence>
<feature type="transmembrane region" description="Helical" evidence="7">
    <location>
        <begin position="100"/>
        <end position="118"/>
    </location>
</feature>
<dbReference type="FunFam" id="1.10.287.1260:FF:000005">
    <property type="entry name" value="Mechanosensitive ion channel family protein"/>
    <property type="match status" value="1"/>
</dbReference>
<dbReference type="FunFam" id="2.30.30.60:FF:000001">
    <property type="entry name" value="MscS Mechanosensitive ion channel"/>
    <property type="match status" value="1"/>
</dbReference>
<evidence type="ECO:0000259" key="8">
    <source>
        <dbReference type="Pfam" id="PF00924"/>
    </source>
</evidence>
<dbReference type="InterPro" id="IPR011014">
    <property type="entry name" value="MscS_channel_TM-2"/>
</dbReference>
<dbReference type="GO" id="GO:0008381">
    <property type="term" value="F:mechanosensitive monoatomic ion channel activity"/>
    <property type="evidence" value="ECO:0007669"/>
    <property type="project" value="InterPro"/>
</dbReference>
<dbReference type="InterPro" id="IPR049142">
    <property type="entry name" value="MS_channel_1st"/>
</dbReference>
<dbReference type="Gene3D" id="2.30.30.60">
    <property type="match status" value="1"/>
</dbReference>
<evidence type="ECO:0000259" key="9">
    <source>
        <dbReference type="Pfam" id="PF21082"/>
    </source>
</evidence>
<reference evidence="11" key="1">
    <citation type="submission" date="2015-08" db="EMBL/GenBank/DDBJ databases">
        <authorList>
            <person name="Babu N.S."/>
            <person name="Beckwith C.J."/>
            <person name="Beseler K.G."/>
            <person name="Brison A."/>
            <person name="Carone J.V."/>
            <person name="Caskin T.P."/>
            <person name="Diamond M."/>
            <person name="Durham M.E."/>
            <person name="Foxe J.M."/>
            <person name="Go M."/>
            <person name="Henderson B.A."/>
            <person name="Jones I.B."/>
            <person name="McGettigan J.A."/>
            <person name="Micheletti S.J."/>
            <person name="Nasrallah M.E."/>
            <person name="Ortiz D."/>
            <person name="Piller C.R."/>
            <person name="Privatt S.R."/>
            <person name="Schneider S.L."/>
            <person name="Sharp S."/>
            <person name="Smith T.C."/>
            <person name="Stanton J.D."/>
            <person name="Ullery H.E."/>
            <person name="Wilson R.J."/>
            <person name="Serrano M.G."/>
            <person name="Buck G."/>
            <person name="Lee V."/>
            <person name="Wang Y."/>
            <person name="Carvalho R."/>
            <person name="Voegtly L."/>
            <person name="Shi R."/>
            <person name="Duckworth R."/>
            <person name="Johnson A."/>
            <person name="Loviza R."/>
            <person name="Walstead R."/>
            <person name="Shah Z."/>
            <person name="Kiflezghi M."/>
            <person name="Wade K."/>
            <person name="Ball S.L."/>
            <person name="Bradley K.W."/>
            <person name="Asai D.J."/>
            <person name="Bowman C.A."/>
            <person name="Russell D.A."/>
            <person name="Pope W.H."/>
            <person name="Jacobs-Sera D."/>
            <person name="Hendrix R.W."/>
            <person name="Hatfull G.F."/>
        </authorList>
    </citation>
    <scope>NUCLEOTIDE SEQUENCE</scope>
</reference>
<dbReference type="InterPro" id="IPR049278">
    <property type="entry name" value="MS_channel_C"/>
</dbReference>
<feature type="transmembrane region" description="Helical" evidence="7">
    <location>
        <begin position="74"/>
        <end position="94"/>
    </location>
</feature>
<dbReference type="InterPro" id="IPR011066">
    <property type="entry name" value="MscS_channel_C_sf"/>
</dbReference>
<dbReference type="InterPro" id="IPR045276">
    <property type="entry name" value="YbiO_bact"/>
</dbReference>
<gene>
    <name evidence="11" type="ORF">NOCA2480180</name>
</gene>
<evidence type="ECO:0000256" key="7">
    <source>
        <dbReference type="SAM" id="Phobius"/>
    </source>
</evidence>
<dbReference type="Pfam" id="PF21088">
    <property type="entry name" value="MS_channel_1st"/>
    <property type="match status" value="1"/>
</dbReference>
<dbReference type="InterPro" id="IPR006685">
    <property type="entry name" value="MscS_channel_2nd"/>
</dbReference>
<feature type="domain" description="Mechanosensitive ion channel MscS" evidence="8">
    <location>
        <begin position="120"/>
        <end position="182"/>
    </location>
</feature>
<name>A0A2P2C8A6_9ZZZZ</name>
<comment type="subcellular location">
    <subcellularLocation>
        <location evidence="1">Cell membrane</location>
        <topology evidence="1">Multi-pass membrane protein</topology>
    </subcellularLocation>
</comment>
<evidence type="ECO:0000259" key="10">
    <source>
        <dbReference type="Pfam" id="PF21088"/>
    </source>
</evidence>
<dbReference type="Pfam" id="PF21082">
    <property type="entry name" value="MS_channel_3rd"/>
    <property type="match status" value="1"/>
</dbReference>
<keyword evidence="5 7" id="KW-1133">Transmembrane helix</keyword>
<dbReference type="EMBL" id="CZKA01000043">
    <property type="protein sequence ID" value="CUR58235.1"/>
    <property type="molecule type" value="Genomic_DNA"/>
</dbReference>
<dbReference type="SUPFAM" id="SSF82861">
    <property type="entry name" value="Mechanosensitive channel protein MscS (YggB), transmembrane region"/>
    <property type="match status" value="1"/>
</dbReference>
<dbReference type="GO" id="GO:0005886">
    <property type="term" value="C:plasma membrane"/>
    <property type="evidence" value="ECO:0007669"/>
    <property type="project" value="UniProtKB-SubCell"/>
</dbReference>
<keyword evidence="3" id="KW-1003">Cell membrane</keyword>